<dbReference type="STRING" id="84588.SYNW2133"/>
<dbReference type="HOGENOM" id="CLU_014587_0_0_3"/>
<feature type="domain" description="Phosphodiester glycosidase" evidence="2">
    <location>
        <begin position="420"/>
        <end position="586"/>
    </location>
</feature>
<evidence type="ECO:0000256" key="1">
    <source>
        <dbReference type="SAM" id="MobiDB-lite"/>
    </source>
</evidence>
<name>Q7U4D6_PARMW</name>
<dbReference type="EMBL" id="BX569694">
    <property type="protein sequence ID" value="CAE08648.1"/>
    <property type="molecule type" value="Genomic_DNA"/>
</dbReference>
<evidence type="ECO:0000313" key="3">
    <source>
        <dbReference type="EMBL" id="CAE08648.1"/>
    </source>
</evidence>
<dbReference type="PANTHER" id="PTHR40446:SF2">
    <property type="entry name" value="N-ACETYLGLUCOSAMINE-1-PHOSPHODIESTER ALPHA-N-ACETYLGLUCOSAMINIDASE"/>
    <property type="match status" value="1"/>
</dbReference>
<keyword evidence="4" id="KW-1185">Reference proteome</keyword>
<evidence type="ECO:0000259" key="2">
    <source>
        <dbReference type="Pfam" id="PF09992"/>
    </source>
</evidence>
<protein>
    <recommendedName>
        <fullName evidence="2">Phosphodiester glycosidase domain-containing protein</fullName>
    </recommendedName>
</protein>
<feature type="region of interest" description="Disordered" evidence="1">
    <location>
        <begin position="14"/>
        <end position="33"/>
    </location>
</feature>
<accession>Q7U4D6</accession>
<dbReference type="KEGG" id="syw:SYNW2133"/>
<reference evidence="3 4" key="1">
    <citation type="journal article" date="2003" name="Nature">
        <title>The genome of a motile marine Synechococcus.</title>
        <authorList>
            <person name="Palenik B."/>
            <person name="Brahamsha B."/>
            <person name="Larimer F."/>
            <person name="Land M."/>
            <person name="Hauser L."/>
            <person name="Chain P."/>
            <person name="Lamerdin J."/>
            <person name="Regala W."/>
            <person name="Allen E.A."/>
            <person name="McCarren J."/>
            <person name="Paulsen I."/>
            <person name="Dufresne A."/>
            <person name="Partensky F."/>
            <person name="Webb E."/>
            <person name="Waterbury J."/>
        </authorList>
    </citation>
    <scope>NUCLEOTIDE SEQUENCE [LARGE SCALE GENOMIC DNA]</scope>
    <source>
        <strain evidence="3 4">WH8102</strain>
    </source>
</reference>
<dbReference type="InterPro" id="IPR018711">
    <property type="entry name" value="NAGPA"/>
</dbReference>
<dbReference type="PANTHER" id="PTHR40446">
    <property type="entry name" value="N-ACETYLGLUCOSAMINE-1-PHOSPHODIESTER ALPHA-N-ACETYLGLUCOSAMINIDASE"/>
    <property type="match status" value="1"/>
</dbReference>
<evidence type="ECO:0000313" key="4">
    <source>
        <dbReference type="Proteomes" id="UP000001422"/>
    </source>
</evidence>
<dbReference type="Proteomes" id="UP000001422">
    <property type="component" value="Chromosome"/>
</dbReference>
<sequence>MFSRAVAWFAASCSAETTSDDDPRQAPSPDRPPMFPFAQLPEPLPELRQAPSLQGQQLRIDGLELRSSWQWEGLNRSQPDQLWLPLELLESHLGFRRHEGQLEWFGRRQPLAELPQRTLGDEVGLEVADWLAKVGVIIRLDDQQLQLTLPAADLQGMRRGKGSTADRLVLDLDGPALVQRVGDDLHLGVRSTAAQQLELRRLRLIPQQGPDSLVLKGQATRLRTLSLATPWRVVLDGVRTGGPAATAAQLPLRNPAIARWLRRGLVLEERTVTVGVKPLRVLRTGGDLSRIGLTMTPLTMAGQQQGLRFLPQLSQPANAVIAINGGFFNRILQLPLGALRQQGQWLSGPILNRGVVAWGDNDQLQFGRLRLDQQLQVNGGRRRGLSYLNSGYVQRGLSRYTRAWGPIYRPLSGEEEALLVQGGRVTQRFDRASIRRGVLIPADGDLVVARGGTPLPAKPGDAVMLSQRTTSGLGDQANVLGGGPLLMQGGQIVLNGRAEGFSPDFLALAAPRTVVGQGTGGTWLLALRGAAGSDPTLLETALAAQQLGLKDALNLDGGSSTTVVVAGRTVMNGRGSAPRVHNGLGFIPL</sequence>
<dbReference type="eggNOG" id="COG4632">
    <property type="taxonomic scope" value="Bacteria"/>
</dbReference>
<proteinExistence type="predicted"/>
<organism evidence="3 4">
    <name type="scientific">Parasynechococcus marenigrum (strain WH8102)</name>
    <dbReference type="NCBI Taxonomy" id="84588"/>
    <lineage>
        <taxon>Bacteria</taxon>
        <taxon>Bacillati</taxon>
        <taxon>Cyanobacteriota</taxon>
        <taxon>Cyanophyceae</taxon>
        <taxon>Synechococcales</taxon>
        <taxon>Prochlorococcaceae</taxon>
        <taxon>Parasynechococcus</taxon>
        <taxon>Parasynechococcus marenigrum</taxon>
    </lineage>
</organism>
<gene>
    <name evidence="3" type="ordered locus">SYNW2133</name>
</gene>
<dbReference type="Pfam" id="PF09992">
    <property type="entry name" value="NAGPA"/>
    <property type="match status" value="1"/>
</dbReference>
<dbReference type="AlphaFoldDB" id="Q7U4D6"/>